<proteinExistence type="predicted"/>
<protein>
    <submittedName>
        <fullName evidence="1">Uncharacterized protein</fullName>
    </submittedName>
</protein>
<dbReference type="Pfam" id="PF18143">
    <property type="entry name" value="HAD_SAK_2"/>
    <property type="match status" value="1"/>
</dbReference>
<dbReference type="OrthoDB" id="5124141at2"/>
<accession>A0A5C4V617</accession>
<gene>
    <name evidence="1" type="ORF">FH608_046475</name>
</gene>
<organism evidence="1 2">
    <name type="scientific">Nonomuraea phyllanthi</name>
    <dbReference type="NCBI Taxonomy" id="2219224"/>
    <lineage>
        <taxon>Bacteria</taxon>
        <taxon>Bacillati</taxon>
        <taxon>Actinomycetota</taxon>
        <taxon>Actinomycetes</taxon>
        <taxon>Streptosporangiales</taxon>
        <taxon>Streptosporangiaceae</taxon>
        <taxon>Nonomuraea</taxon>
    </lineage>
</organism>
<comment type="caution">
    <text evidence="1">The sequence shown here is derived from an EMBL/GenBank/DDBJ whole genome shotgun (WGS) entry which is preliminary data.</text>
</comment>
<keyword evidence="2" id="KW-1185">Reference proteome</keyword>
<reference evidence="1 2" key="1">
    <citation type="submission" date="2019-10" db="EMBL/GenBank/DDBJ databases">
        <title>Nonomuraea sp. nov., isolated from Phyllanthus amarus.</title>
        <authorList>
            <person name="Klykleung N."/>
            <person name="Tanasupawat S."/>
        </authorList>
    </citation>
    <scope>NUCLEOTIDE SEQUENCE [LARGE SCALE GENOMIC DNA]</scope>
    <source>
        <strain evidence="1 2">PA1-10</strain>
    </source>
</reference>
<evidence type="ECO:0000313" key="1">
    <source>
        <dbReference type="EMBL" id="KAB8186939.1"/>
    </source>
</evidence>
<dbReference type="AlphaFoldDB" id="A0A5C4V617"/>
<name>A0A5C4V617_9ACTN</name>
<dbReference type="Proteomes" id="UP000312512">
    <property type="component" value="Unassembled WGS sequence"/>
</dbReference>
<evidence type="ECO:0000313" key="2">
    <source>
        <dbReference type="Proteomes" id="UP000312512"/>
    </source>
</evidence>
<sequence length="251" mass="27370">MSEPPLLLLDVDGVLNALQRPGPEWIATRALGFRLLLNPSHGPMLLKLAEETGAELTWATTWEHDANREIGPKVGLPEMPVIELGSAHDVPGVLWKTPAVAEYVKGRPFVWFDDDLNDADEAYLKTHPGVGEFLIVHVDGDHGLTDRHFEKARDWLTIQRLTSERDRLASAARDSDAYALDKELTESDAERADLASQVSVLKDHVAALQSDARAALAIDWDALKTAVAGLEGVETSAVSAVLGAFRQAVSR</sequence>
<dbReference type="EMBL" id="VDLX02000028">
    <property type="protein sequence ID" value="KAB8186939.1"/>
    <property type="molecule type" value="Genomic_DNA"/>
</dbReference>
<dbReference type="RefSeq" id="WP_139637603.1">
    <property type="nucleotide sequence ID" value="NZ_VDLX02000028.1"/>
</dbReference>